<evidence type="ECO:0000313" key="2">
    <source>
        <dbReference type="EMBL" id="ERM98436.1"/>
    </source>
</evidence>
<proteinExistence type="predicted"/>
<organism evidence="2 3">
    <name type="scientific">Amborella trichopoda</name>
    <dbReference type="NCBI Taxonomy" id="13333"/>
    <lineage>
        <taxon>Eukaryota</taxon>
        <taxon>Viridiplantae</taxon>
        <taxon>Streptophyta</taxon>
        <taxon>Embryophyta</taxon>
        <taxon>Tracheophyta</taxon>
        <taxon>Spermatophyta</taxon>
        <taxon>Magnoliopsida</taxon>
        <taxon>Amborellales</taxon>
        <taxon>Amborellaceae</taxon>
        <taxon>Amborella</taxon>
    </lineage>
</organism>
<dbReference type="EMBL" id="KI395332">
    <property type="protein sequence ID" value="ERM98436.1"/>
    <property type="molecule type" value="Genomic_DNA"/>
</dbReference>
<keyword evidence="3" id="KW-1185">Reference proteome</keyword>
<name>W1NPB0_AMBTC</name>
<protein>
    <submittedName>
        <fullName evidence="2">Uncharacterized protein</fullName>
    </submittedName>
</protein>
<dbReference type="Proteomes" id="UP000017836">
    <property type="component" value="Unassembled WGS sequence"/>
</dbReference>
<sequence length="119" mass="12964">MLTADPIVWDAYLQICVIIGDDVSDGGGAQSHADVENNNLNGEEEVQETSMHEERIGEGVDEDETTQDAIESRSNARGSRASTSSISSKNGNKRKKTKDNIYVEKLSEIAEAHQGHDCD</sequence>
<dbReference type="Gramene" id="ERM98436">
    <property type="protein sequence ID" value="ERM98436"/>
    <property type="gene ID" value="AMTR_s00072p00127880"/>
</dbReference>
<dbReference type="HOGENOM" id="CLU_2064650_0_0_1"/>
<accession>W1NPB0</accession>
<feature type="region of interest" description="Disordered" evidence="1">
    <location>
        <begin position="24"/>
        <end position="100"/>
    </location>
</feature>
<gene>
    <name evidence="2" type="ORF">AMTR_s00072p00127880</name>
</gene>
<reference evidence="3" key="1">
    <citation type="journal article" date="2013" name="Science">
        <title>The Amborella genome and the evolution of flowering plants.</title>
        <authorList>
            <consortium name="Amborella Genome Project"/>
        </authorList>
    </citation>
    <scope>NUCLEOTIDE SEQUENCE [LARGE SCALE GENOMIC DNA]</scope>
</reference>
<feature type="compositionally biased region" description="Low complexity" evidence="1">
    <location>
        <begin position="79"/>
        <end position="88"/>
    </location>
</feature>
<evidence type="ECO:0000256" key="1">
    <source>
        <dbReference type="SAM" id="MobiDB-lite"/>
    </source>
</evidence>
<dbReference type="AlphaFoldDB" id="W1NPB0"/>
<evidence type="ECO:0000313" key="3">
    <source>
        <dbReference type="Proteomes" id="UP000017836"/>
    </source>
</evidence>
<feature type="compositionally biased region" description="Polar residues" evidence="1">
    <location>
        <begin position="67"/>
        <end position="77"/>
    </location>
</feature>